<evidence type="ECO:0000256" key="1">
    <source>
        <dbReference type="SAM" id="Phobius"/>
    </source>
</evidence>
<dbReference type="AlphaFoldDB" id="A0A9D1RYY4"/>
<reference evidence="3" key="1">
    <citation type="journal article" date="2021" name="PeerJ">
        <title>Extensive microbial diversity within the chicken gut microbiome revealed by metagenomics and culture.</title>
        <authorList>
            <person name="Gilroy R."/>
            <person name="Ravi A."/>
            <person name="Getino M."/>
            <person name="Pursley I."/>
            <person name="Horton D.L."/>
            <person name="Alikhan N.F."/>
            <person name="Baker D."/>
            <person name="Gharbi K."/>
            <person name="Hall N."/>
            <person name="Watson M."/>
            <person name="Adriaenssens E.M."/>
            <person name="Foster-Nyarko E."/>
            <person name="Jarju S."/>
            <person name="Secka A."/>
            <person name="Antonio M."/>
            <person name="Oren A."/>
            <person name="Chaudhuri R.R."/>
            <person name="La Ragione R."/>
            <person name="Hildebrand F."/>
            <person name="Pallen M.J."/>
        </authorList>
    </citation>
    <scope>NUCLEOTIDE SEQUENCE</scope>
    <source>
        <strain evidence="3">4376</strain>
    </source>
</reference>
<proteinExistence type="predicted"/>
<evidence type="ECO:0000259" key="2">
    <source>
        <dbReference type="Pfam" id="PF02698"/>
    </source>
</evidence>
<reference evidence="3" key="2">
    <citation type="submission" date="2021-04" db="EMBL/GenBank/DDBJ databases">
        <authorList>
            <person name="Gilroy R."/>
        </authorList>
    </citation>
    <scope>NUCLEOTIDE SEQUENCE</scope>
    <source>
        <strain evidence="3">4376</strain>
    </source>
</reference>
<dbReference type="Proteomes" id="UP000824189">
    <property type="component" value="Unassembled WGS sequence"/>
</dbReference>
<name>A0A9D1RYY4_9CORY</name>
<dbReference type="PANTHER" id="PTHR30336:SF20">
    <property type="entry name" value="DUF218 DOMAIN-CONTAINING PROTEIN"/>
    <property type="match status" value="1"/>
</dbReference>
<keyword evidence="1" id="KW-0472">Membrane</keyword>
<dbReference type="InterPro" id="IPR051599">
    <property type="entry name" value="Cell_Envelope_Assoc"/>
</dbReference>
<protein>
    <submittedName>
        <fullName evidence="3">YdcF family protein</fullName>
    </submittedName>
</protein>
<dbReference type="EMBL" id="DXFZ01000091">
    <property type="protein sequence ID" value="HIW96332.1"/>
    <property type="molecule type" value="Genomic_DNA"/>
</dbReference>
<gene>
    <name evidence="3" type="ORF">H9867_07620</name>
</gene>
<evidence type="ECO:0000313" key="4">
    <source>
        <dbReference type="Proteomes" id="UP000824189"/>
    </source>
</evidence>
<dbReference type="GO" id="GO:0005886">
    <property type="term" value="C:plasma membrane"/>
    <property type="evidence" value="ECO:0007669"/>
    <property type="project" value="TreeGrafter"/>
</dbReference>
<keyword evidence="1" id="KW-0812">Transmembrane</keyword>
<feature type="transmembrane region" description="Helical" evidence="1">
    <location>
        <begin position="12"/>
        <end position="39"/>
    </location>
</feature>
<sequence length="209" mass="22304">MRTITHGIGRILASLLYIVFGTVLVCALFVAATAAHVWYFARSDDRAPADTIFVLGAAQYDGVPSNWLASRLNHAADLYNEGVAPTIVTVGGKAEGDRYTEAQAGKNYLVDSLGIPAEAVVEINEGVDTLTSAQAFASLAPEYGWGSSVVVTDPSHSLRATEMVEDQGMEAWGSPTRQGPSVATRSAQVNSILHETGGLIYYKVVEKER</sequence>
<dbReference type="PANTHER" id="PTHR30336">
    <property type="entry name" value="INNER MEMBRANE PROTEIN, PROBABLE PERMEASE"/>
    <property type="match status" value="1"/>
</dbReference>
<dbReference type="Pfam" id="PF02698">
    <property type="entry name" value="DUF218"/>
    <property type="match status" value="1"/>
</dbReference>
<dbReference type="Gene3D" id="3.40.50.620">
    <property type="entry name" value="HUPs"/>
    <property type="match status" value="1"/>
</dbReference>
<evidence type="ECO:0000313" key="3">
    <source>
        <dbReference type="EMBL" id="HIW96332.1"/>
    </source>
</evidence>
<feature type="domain" description="DUF218" evidence="2">
    <location>
        <begin position="50"/>
        <end position="197"/>
    </location>
</feature>
<organism evidence="3 4">
    <name type="scientific">Candidatus Corynebacterium gallistercoris</name>
    <dbReference type="NCBI Taxonomy" id="2838530"/>
    <lineage>
        <taxon>Bacteria</taxon>
        <taxon>Bacillati</taxon>
        <taxon>Actinomycetota</taxon>
        <taxon>Actinomycetes</taxon>
        <taxon>Mycobacteriales</taxon>
        <taxon>Corynebacteriaceae</taxon>
        <taxon>Corynebacterium</taxon>
    </lineage>
</organism>
<keyword evidence="1" id="KW-1133">Transmembrane helix</keyword>
<accession>A0A9D1RYY4</accession>
<dbReference type="CDD" id="cd06259">
    <property type="entry name" value="YdcF-like"/>
    <property type="match status" value="1"/>
</dbReference>
<dbReference type="InterPro" id="IPR014729">
    <property type="entry name" value="Rossmann-like_a/b/a_fold"/>
</dbReference>
<dbReference type="InterPro" id="IPR003848">
    <property type="entry name" value="DUF218"/>
</dbReference>
<comment type="caution">
    <text evidence="3">The sequence shown here is derived from an EMBL/GenBank/DDBJ whole genome shotgun (WGS) entry which is preliminary data.</text>
</comment>